<name>A0A1M7CEC4_9GAMM</name>
<keyword evidence="1" id="KW-0472">Membrane</keyword>
<reference evidence="2 5" key="2">
    <citation type="submission" date="2019-07" db="EMBL/GenBank/DDBJ databases">
        <title>Whole genome shotgun sequence of Halomonas cupida NBRC 102219.</title>
        <authorList>
            <person name="Hosoyama A."/>
            <person name="Uohara A."/>
            <person name="Ohji S."/>
            <person name="Ichikawa N."/>
        </authorList>
    </citation>
    <scope>NUCLEOTIDE SEQUENCE [LARGE SCALE GENOMIC DNA]</scope>
    <source>
        <strain evidence="2 5">NBRC 102219</strain>
    </source>
</reference>
<accession>A0A1M7CEC4</accession>
<dbReference type="STRING" id="44933.SAMN05660971_01054"/>
<evidence type="ECO:0000313" key="2">
    <source>
        <dbReference type="EMBL" id="GEN25107.1"/>
    </source>
</evidence>
<feature type="transmembrane region" description="Helical" evidence="1">
    <location>
        <begin position="89"/>
        <end position="107"/>
    </location>
</feature>
<feature type="transmembrane region" description="Helical" evidence="1">
    <location>
        <begin position="36"/>
        <end position="56"/>
    </location>
</feature>
<keyword evidence="1" id="KW-1133">Transmembrane helix</keyword>
<dbReference type="RefSeq" id="WP_200802137.1">
    <property type="nucleotide sequence ID" value="NZ_BJXU01000125.1"/>
</dbReference>
<reference evidence="3 4" key="1">
    <citation type="submission" date="2016-11" db="EMBL/GenBank/DDBJ databases">
        <authorList>
            <person name="Jaros S."/>
            <person name="Januszkiewicz K."/>
            <person name="Wedrychowicz H."/>
        </authorList>
    </citation>
    <scope>NUCLEOTIDE SEQUENCE [LARGE SCALE GENOMIC DNA]</scope>
    <source>
        <strain evidence="3 4">DSM 4740</strain>
    </source>
</reference>
<feature type="transmembrane region" description="Helical" evidence="1">
    <location>
        <begin position="179"/>
        <end position="196"/>
    </location>
</feature>
<evidence type="ECO:0000256" key="1">
    <source>
        <dbReference type="SAM" id="Phobius"/>
    </source>
</evidence>
<dbReference type="PIRSF" id="PIRSF016919">
    <property type="entry name" value="HupE_UreJ"/>
    <property type="match status" value="1"/>
</dbReference>
<dbReference type="InterPro" id="IPR007038">
    <property type="entry name" value="HupE_UreJ"/>
</dbReference>
<sequence length="197" mass="21067">MKTPFRSITMFQPLMWLALLLISSYAEAHTGLGGGWLHPLSGLDHLLAMLAIGAWSCQMGGRAIWIVPSAFVGSMILGGLLGFQQINLPGVELGITLSVVLLGLAIGLERTFPVVIAALAVGIFGLFHGYAHGYEMPVMDNKLTYTLGFVATTVTLHVVGAMTALLLLKLSSGSHILRLLGWACALSGAWLMFQLYQ</sequence>
<dbReference type="Proteomes" id="UP000321726">
    <property type="component" value="Unassembled WGS sequence"/>
</dbReference>
<protein>
    <submittedName>
        <fullName evidence="3">Urease accessory protein</fullName>
    </submittedName>
</protein>
<feature type="transmembrane region" description="Helical" evidence="1">
    <location>
        <begin position="143"/>
        <end position="167"/>
    </location>
</feature>
<keyword evidence="5" id="KW-1185">Reference proteome</keyword>
<evidence type="ECO:0000313" key="5">
    <source>
        <dbReference type="Proteomes" id="UP000321726"/>
    </source>
</evidence>
<dbReference type="Pfam" id="PF04955">
    <property type="entry name" value="HupE_UreJ"/>
    <property type="match status" value="1"/>
</dbReference>
<keyword evidence="1" id="KW-0812">Transmembrane</keyword>
<dbReference type="EMBL" id="BJXU01000125">
    <property type="protein sequence ID" value="GEN25107.1"/>
    <property type="molecule type" value="Genomic_DNA"/>
</dbReference>
<organism evidence="3 4">
    <name type="scientific">Halomonas cupida</name>
    <dbReference type="NCBI Taxonomy" id="44933"/>
    <lineage>
        <taxon>Bacteria</taxon>
        <taxon>Pseudomonadati</taxon>
        <taxon>Pseudomonadota</taxon>
        <taxon>Gammaproteobacteria</taxon>
        <taxon>Oceanospirillales</taxon>
        <taxon>Halomonadaceae</taxon>
        <taxon>Halomonas</taxon>
    </lineage>
</organism>
<feature type="transmembrane region" description="Helical" evidence="1">
    <location>
        <begin position="114"/>
        <end position="131"/>
    </location>
</feature>
<dbReference type="AlphaFoldDB" id="A0A1M7CEC4"/>
<evidence type="ECO:0000313" key="4">
    <source>
        <dbReference type="Proteomes" id="UP000184123"/>
    </source>
</evidence>
<proteinExistence type="predicted"/>
<dbReference type="EMBL" id="FRCA01000002">
    <property type="protein sequence ID" value="SHL65239.1"/>
    <property type="molecule type" value="Genomic_DNA"/>
</dbReference>
<feature type="transmembrane region" description="Helical" evidence="1">
    <location>
        <begin position="63"/>
        <end position="83"/>
    </location>
</feature>
<dbReference type="Proteomes" id="UP000184123">
    <property type="component" value="Unassembled WGS sequence"/>
</dbReference>
<evidence type="ECO:0000313" key="3">
    <source>
        <dbReference type="EMBL" id="SHL65239.1"/>
    </source>
</evidence>
<gene>
    <name evidence="2" type="ORF">HCU01_30560</name>
    <name evidence="3" type="ORF">SAMN05660971_01054</name>
</gene>